<protein>
    <submittedName>
        <fullName evidence="2">Uncharacterized protein</fullName>
    </submittedName>
</protein>
<dbReference type="Proteomes" id="UP000660745">
    <property type="component" value="Unassembled WGS sequence"/>
</dbReference>
<sequence>MSAILFTALALLASGTPASAAVTGPDQGADAVASESADPVTTLGGCIGTMCGLVYNYSPDTISVTMDWGDINGNIRYLYGGQNTQGWGDVDGVHVGPGTTRRVYIDSRLWGGRDDGYYNWGPGWHKIETDEIVYIQNPNG</sequence>
<evidence type="ECO:0000313" key="3">
    <source>
        <dbReference type="Proteomes" id="UP000660745"/>
    </source>
</evidence>
<feature type="chain" id="PRO_5037517265" evidence="1">
    <location>
        <begin position="21"/>
        <end position="140"/>
    </location>
</feature>
<evidence type="ECO:0000313" key="2">
    <source>
        <dbReference type="EMBL" id="GGP09482.1"/>
    </source>
</evidence>
<accession>A0A918AAA4</accession>
<organism evidence="2 3">
    <name type="scientific">Nonomuraea glycinis</name>
    <dbReference type="NCBI Taxonomy" id="2047744"/>
    <lineage>
        <taxon>Bacteria</taxon>
        <taxon>Bacillati</taxon>
        <taxon>Actinomycetota</taxon>
        <taxon>Actinomycetes</taxon>
        <taxon>Streptosporangiales</taxon>
        <taxon>Streptosporangiaceae</taxon>
        <taxon>Nonomuraea</taxon>
    </lineage>
</organism>
<reference evidence="2" key="1">
    <citation type="journal article" date="2014" name="Int. J. Syst. Evol. Microbiol.">
        <title>Complete genome sequence of Corynebacterium casei LMG S-19264T (=DSM 44701T), isolated from a smear-ripened cheese.</title>
        <authorList>
            <consortium name="US DOE Joint Genome Institute (JGI-PGF)"/>
            <person name="Walter F."/>
            <person name="Albersmeier A."/>
            <person name="Kalinowski J."/>
            <person name="Ruckert C."/>
        </authorList>
    </citation>
    <scope>NUCLEOTIDE SEQUENCE</scope>
    <source>
        <strain evidence="2">CGMCC 4.7430</strain>
    </source>
</reference>
<name>A0A918AAA4_9ACTN</name>
<keyword evidence="1" id="KW-0732">Signal</keyword>
<reference evidence="2" key="2">
    <citation type="submission" date="2020-09" db="EMBL/GenBank/DDBJ databases">
        <authorList>
            <person name="Sun Q."/>
            <person name="Zhou Y."/>
        </authorList>
    </citation>
    <scope>NUCLEOTIDE SEQUENCE</scope>
    <source>
        <strain evidence="2">CGMCC 4.7430</strain>
    </source>
</reference>
<gene>
    <name evidence="2" type="ORF">GCM10012278_45350</name>
</gene>
<keyword evidence="3" id="KW-1185">Reference proteome</keyword>
<comment type="caution">
    <text evidence="2">The sequence shown here is derived from an EMBL/GenBank/DDBJ whole genome shotgun (WGS) entry which is preliminary data.</text>
</comment>
<dbReference type="EMBL" id="BMNK01000007">
    <property type="protein sequence ID" value="GGP09482.1"/>
    <property type="molecule type" value="Genomic_DNA"/>
</dbReference>
<feature type="signal peptide" evidence="1">
    <location>
        <begin position="1"/>
        <end position="20"/>
    </location>
</feature>
<dbReference type="RefSeq" id="WP_189140669.1">
    <property type="nucleotide sequence ID" value="NZ_BMNK01000007.1"/>
</dbReference>
<proteinExistence type="predicted"/>
<evidence type="ECO:0000256" key="1">
    <source>
        <dbReference type="SAM" id="SignalP"/>
    </source>
</evidence>
<dbReference type="AlphaFoldDB" id="A0A918AAA4"/>